<dbReference type="InterPro" id="IPR013783">
    <property type="entry name" value="Ig-like_fold"/>
</dbReference>
<dbReference type="Pfam" id="PF07675">
    <property type="entry name" value="Cleaved_Adhesin"/>
    <property type="match status" value="1"/>
</dbReference>
<keyword evidence="5" id="KW-1185">Reference proteome</keyword>
<dbReference type="Pfam" id="PF07705">
    <property type="entry name" value="CARDB"/>
    <property type="match status" value="1"/>
</dbReference>
<feature type="signal peptide" evidence="2">
    <location>
        <begin position="1"/>
        <end position="22"/>
    </location>
</feature>
<evidence type="ECO:0000256" key="1">
    <source>
        <dbReference type="ARBA" id="ARBA00022737"/>
    </source>
</evidence>
<dbReference type="Proteomes" id="UP000186351">
    <property type="component" value="Chromosome"/>
</dbReference>
<evidence type="ECO:0000256" key="2">
    <source>
        <dbReference type="SAM" id="SignalP"/>
    </source>
</evidence>
<dbReference type="CDD" id="cd00063">
    <property type="entry name" value="FN3"/>
    <property type="match status" value="1"/>
</dbReference>
<dbReference type="GeneID" id="65537845"/>
<gene>
    <name evidence="4" type="ORF">A4V02_13265</name>
</gene>
<evidence type="ECO:0000313" key="4">
    <source>
        <dbReference type="EMBL" id="ANU64591.1"/>
    </source>
</evidence>
<accession>A0A1B1SCP2</accession>
<name>A0A1B1SCP2_9BACT</name>
<dbReference type="RefSeq" id="WP_068961868.1">
    <property type="nucleotide sequence ID" value="NZ_CANAKJ010000012.1"/>
</dbReference>
<dbReference type="SMART" id="SM00060">
    <property type="entry name" value="FN3"/>
    <property type="match status" value="5"/>
</dbReference>
<evidence type="ECO:0000259" key="3">
    <source>
        <dbReference type="PROSITE" id="PS50853"/>
    </source>
</evidence>
<keyword evidence="1" id="KW-0677">Repeat</keyword>
<dbReference type="Gene3D" id="2.60.120.200">
    <property type="match status" value="2"/>
</dbReference>
<dbReference type="InterPro" id="IPR050964">
    <property type="entry name" value="Striated_Muscle_Regulatory"/>
</dbReference>
<dbReference type="InterPro" id="IPR011635">
    <property type="entry name" value="CARDB"/>
</dbReference>
<dbReference type="KEGG" id="pary:A4V02_13265"/>
<dbReference type="SUPFAM" id="SSF63825">
    <property type="entry name" value="YWTD domain"/>
    <property type="match status" value="1"/>
</dbReference>
<feature type="chain" id="PRO_5008529461" description="Fibronectin type-III domain-containing protein" evidence="2">
    <location>
        <begin position="23"/>
        <end position="1444"/>
    </location>
</feature>
<dbReference type="SUPFAM" id="SSF49265">
    <property type="entry name" value="Fibronectin type III"/>
    <property type="match status" value="2"/>
</dbReference>
<dbReference type="InterPro" id="IPR036116">
    <property type="entry name" value="FN3_sf"/>
</dbReference>
<dbReference type="OrthoDB" id="1086190at2"/>
<reference evidence="5" key="1">
    <citation type="submission" date="2016-04" db="EMBL/GenBank/DDBJ databases">
        <title>Complete Genome Sequences of Twelve Strains of a Stable Defined Moderately Diverse Mouse Microbiota 2 (sDMDMm2).</title>
        <authorList>
            <person name="Uchimura Y."/>
            <person name="Wyss M."/>
            <person name="Brugiroux S."/>
            <person name="Limenitakis J.P."/>
            <person name="Stecher B."/>
            <person name="McCoy K.D."/>
            <person name="Macpherson A.J."/>
        </authorList>
    </citation>
    <scope>NUCLEOTIDE SEQUENCE [LARGE SCALE GENOMIC DNA]</scope>
    <source>
        <strain evidence="5">YL27</strain>
    </source>
</reference>
<dbReference type="InterPro" id="IPR003961">
    <property type="entry name" value="FN3_dom"/>
</dbReference>
<proteinExistence type="predicted"/>
<sequence length="1444" mass="152681">MKQLVTMLAAIYAAGISIPSLAADTSTTVPQMKGMVISSQDETLTGLWTLPVTATGTWQMDIAMDPGYASFYNGVMYGDVYYATRCNAQYGTIVYVDAYSMTDGTKLWTNYPKLTALPYDLTLNPYDDKIYGFFSNEKNTGMVLATISYDKAGETVTPIREMEGNWIAIAADPSGQLYGISSDLDIQGTSVKVNSSSLHKIDRLTGETTLVGETGQLPLITGSATIDARSGRMFWTVGPDASQSYLCEVDLTTGKATKLMDFAAGRQVVGLYVPTPPAEDDAPAAVTDAEAIFDEGSLNGYVSFTVPASLYDGTAASGEISYTVLCNGSEAASGTTSFGAATKAEVTVAERGKYTFTISVANDKGSSPKVTVDKFVGFGTPTAPEGVTAENTDGTITVAWKPVSESADGGYIDAAAVTYTVKRIPGDVVIARNVSATSVTDTPDAAAGMQAYSYTVTADNHSCLSAASESNKVVCGNPVLPWSEDFASAESIGFFTVVDANGDGKTWEYASGLVRVKYGTVTMDDWLISPPLRLEAGKMYRTTFKARSSNARYPEKIEAKWGAGATPADMTSTLVEPVTLSGDYETFGDLISPATSGIYHIGLHGISDADMYNLEVCMISVEAGINAGAPSRPTELAVTADANGDYKATVSMKAPATDMSGAALSAIDRIELSRGETLVHTFTAPAPGAILTYDDILEQGGDYTYRAVAYKGEDAGPEASLTAFVGTPLAAAPASVAISEASDGEITLSWNEVSLSADGNAINPARVRYNIYDANAYGEPVAENVSGTSFTFTGVETGTQKFVQYSVSAVTDRGESDRTMTKSIPAGTPYKEFHESYAGGRASTVYMTERINYGNWAPQADDSDVTSQDGDGGLMTMNGYFAGYCGAMTTGKISLADMKAPILRFYSYTPDNDLLDLNPLAVAVSADGGEWTEIFNKTVVEIGPTRGWHEVIVSLAEYAGRNISLKFTATTHDRPYIATYIDNINVESMAGIDLEVKAISAPAHVRGGEKFRIAVDIANNGAENAADYIVEIYADGNLLDIVDGDPIPSLGSGSVEFTTTMSPLSDKAVAFKAIVSHTDDTTNDNDASETLTVTPLVSPLPAPAFLTATQSADGSVALSWTAPEIAAAPASPVTDDFESTEAWSHYADGWAMRDLDGAAVCGFAQADLPGIEAGKTLASFFMFSATGMFEGNKYLMPNSGKQYLAAFARYDNGTTDDWAISPELSGEAQTVSFYIRSYDAAYPERVEVLYSTGSLEPADFIPTGVSVDKVPGSWTQCQADLPQGARNFAIRSCATNSFMLMLDDVTFTPLSSYGMEVTGYNVYRDGRLVNDTPVTATSFTDNVDNPDSHLWTVTALYGERESKGSDPVTAGTSSIDSPSADGIAIRAEAGRIVITGCEGLPVMVSAADGRVIYNGLGEALTEITTGAGVYVVKASSKVAKLIVR</sequence>
<evidence type="ECO:0000313" key="5">
    <source>
        <dbReference type="Proteomes" id="UP000186351"/>
    </source>
</evidence>
<protein>
    <recommendedName>
        <fullName evidence="3">Fibronectin type-III domain-containing protein</fullName>
    </recommendedName>
</protein>
<dbReference type="PROSITE" id="PS50853">
    <property type="entry name" value="FN3"/>
    <property type="match status" value="1"/>
</dbReference>
<dbReference type="NCBIfam" id="NF038128">
    <property type="entry name" value="choice_anch_J"/>
    <property type="match status" value="2"/>
</dbReference>
<dbReference type="PANTHER" id="PTHR13817">
    <property type="entry name" value="TITIN"/>
    <property type="match status" value="1"/>
</dbReference>
<accession>A0A1Z2XFT4</accession>
<dbReference type="EMBL" id="CP015402">
    <property type="protein sequence ID" value="ANU64591.1"/>
    <property type="molecule type" value="Genomic_DNA"/>
</dbReference>
<feature type="domain" description="Fibronectin type-III" evidence="3">
    <location>
        <begin position="732"/>
        <end position="827"/>
    </location>
</feature>
<dbReference type="InterPro" id="IPR011628">
    <property type="entry name" value="Cleaved_adhesin"/>
</dbReference>
<dbReference type="PANTHER" id="PTHR13817:SF73">
    <property type="entry name" value="FIBRONECTIN TYPE-III DOMAIN-CONTAINING PROTEIN"/>
    <property type="match status" value="1"/>
</dbReference>
<keyword evidence="2" id="KW-0732">Signal</keyword>
<dbReference type="Gene3D" id="2.60.40.10">
    <property type="entry name" value="Immunoglobulins"/>
    <property type="match status" value="4"/>
</dbReference>
<organism evidence="4 5">
    <name type="scientific">Muribaculum intestinale</name>
    <dbReference type="NCBI Taxonomy" id="1796646"/>
    <lineage>
        <taxon>Bacteria</taxon>
        <taxon>Pseudomonadati</taxon>
        <taxon>Bacteroidota</taxon>
        <taxon>Bacteroidia</taxon>
        <taxon>Bacteroidales</taxon>
        <taxon>Muribaculaceae</taxon>
        <taxon>Muribaculum</taxon>
    </lineage>
</organism>